<dbReference type="EMBL" id="JBHRYN010000069">
    <property type="protein sequence ID" value="MFC3703063.1"/>
    <property type="molecule type" value="Genomic_DNA"/>
</dbReference>
<evidence type="ECO:0000313" key="6">
    <source>
        <dbReference type="EMBL" id="MFC3703063.1"/>
    </source>
</evidence>
<dbReference type="InterPro" id="IPR009057">
    <property type="entry name" value="Homeodomain-like_sf"/>
</dbReference>
<dbReference type="Pfam" id="PF00440">
    <property type="entry name" value="TetR_N"/>
    <property type="match status" value="1"/>
</dbReference>
<keyword evidence="1" id="KW-0805">Transcription regulation</keyword>
<evidence type="ECO:0000256" key="4">
    <source>
        <dbReference type="PROSITE-ProRule" id="PRU00335"/>
    </source>
</evidence>
<evidence type="ECO:0000256" key="1">
    <source>
        <dbReference type="ARBA" id="ARBA00023015"/>
    </source>
</evidence>
<feature type="domain" description="HTH tetR-type" evidence="5">
    <location>
        <begin position="9"/>
        <end position="69"/>
    </location>
</feature>
<reference evidence="7" key="1">
    <citation type="journal article" date="2019" name="Int. J. Syst. Evol. Microbiol.">
        <title>The Global Catalogue of Microorganisms (GCM) 10K type strain sequencing project: providing services to taxonomists for standard genome sequencing and annotation.</title>
        <authorList>
            <consortium name="The Broad Institute Genomics Platform"/>
            <consortium name="The Broad Institute Genome Sequencing Center for Infectious Disease"/>
            <person name="Wu L."/>
            <person name="Ma J."/>
        </authorList>
    </citation>
    <scope>NUCLEOTIDE SEQUENCE [LARGE SCALE GENOMIC DNA]</scope>
    <source>
        <strain evidence="7">CECT 8288</strain>
    </source>
</reference>
<organism evidence="6 7">
    <name type="scientific">Reinekea marina</name>
    <dbReference type="NCBI Taxonomy" id="1310421"/>
    <lineage>
        <taxon>Bacteria</taxon>
        <taxon>Pseudomonadati</taxon>
        <taxon>Pseudomonadota</taxon>
        <taxon>Gammaproteobacteria</taxon>
        <taxon>Oceanospirillales</taxon>
        <taxon>Saccharospirillaceae</taxon>
        <taxon>Reinekea</taxon>
    </lineage>
</organism>
<dbReference type="InterPro" id="IPR001647">
    <property type="entry name" value="HTH_TetR"/>
</dbReference>
<dbReference type="PRINTS" id="PR00455">
    <property type="entry name" value="HTHTETR"/>
</dbReference>
<dbReference type="RefSeq" id="WP_377363522.1">
    <property type="nucleotide sequence ID" value="NZ_JBHRYN010000069.1"/>
</dbReference>
<keyword evidence="7" id="KW-1185">Reference proteome</keyword>
<dbReference type="PANTHER" id="PTHR30055:SF234">
    <property type="entry name" value="HTH-TYPE TRANSCRIPTIONAL REGULATOR BETI"/>
    <property type="match status" value="1"/>
</dbReference>
<protein>
    <submittedName>
        <fullName evidence="6">TetR/AcrR family transcriptional regulator</fullName>
    </submittedName>
</protein>
<evidence type="ECO:0000259" key="5">
    <source>
        <dbReference type="PROSITE" id="PS50977"/>
    </source>
</evidence>
<dbReference type="Proteomes" id="UP001595710">
    <property type="component" value="Unassembled WGS sequence"/>
</dbReference>
<evidence type="ECO:0000313" key="7">
    <source>
        <dbReference type="Proteomes" id="UP001595710"/>
    </source>
</evidence>
<dbReference type="InterPro" id="IPR050109">
    <property type="entry name" value="HTH-type_TetR-like_transc_reg"/>
</dbReference>
<keyword evidence="3" id="KW-0804">Transcription</keyword>
<gene>
    <name evidence="6" type="ORF">ACFOND_15640</name>
</gene>
<name>A0ABV7WY42_9GAMM</name>
<dbReference type="SUPFAM" id="SSF46689">
    <property type="entry name" value="Homeodomain-like"/>
    <property type="match status" value="1"/>
</dbReference>
<comment type="caution">
    <text evidence="6">The sequence shown here is derived from an EMBL/GenBank/DDBJ whole genome shotgun (WGS) entry which is preliminary data.</text>
</comment>
<proteinExistence type="predicted"/>
<evidence type="ECO:0000256" key="3">
    <source>
        <dbReference type="ARBA" id="ARBA00023163"/>
    </source>
</evidence>
<keyword evidence="2 4" id="KW-0238">DNA-binding</keyword>
<dbReference type="Gene3D" id="1.10.357.10">
    <property type="entry name" value="Tetracycline Repressor, domain 2"/>
    <property type="match status" value="1"/>
</dbReference>
<feature type="DNA-binding region" description="H-T-H motif" evidence="4">
    <location>
        <begin position="32"/>
        <end position="51"/>
    </location>
</feature>
<dbReference type="PANTHER" id="PTHR30055">
    <property type="entry name" value="HTH-TYPE TRANSCRIPTIONAL REGULATOR RUTR"/>
    <property type="match status" value="1"/>
</dbReference>
<accession>A0ABV7WY42</accession>
<evidence type="ECO:0000256" key="2">
    <source>
        <dbReference type="ARBA" id="ARBA00023125"/>
    </source>
</evidence>
<sequence length="204" mass="23119">MTPDSQQQDTARKALLNAARELFLKNAYANISIRRIADKAKVNSAMIAYYFGSKSGLFREMLASYVEQVTSELKANINQTPKASSLEGILLNFYRSMPAELATLLFRTLSFEQSDMRDWILESLLKPTLAMAEAYFAQVISHSNKDEITMVVRVSFQSMLVGPKLLEKPLNELDLGTIDDDFYQQLAKFNARLFASYFNLEATE</sequence>
<dbReference type="PROSITE" id="PS50977">
    <property type="entry name" value="HTH_TETR_2"/>
    <property type="match status" value="1"/>
</dbReference>